<name>M4BVP4_HYAAE</name>
<organism evidence="2 3">
    <name type="scientific">Hyaloperonospora arabidopsidis (strain Emoy2)</name>
    <name type="common">Downy mildew agent</name>
    <name type="synonym">Peronospora arabidopsidis</name>
    <dbReference type="NCBI Taxonomy" id="559515"/>
    <lineage>
        <taxon>Eukaryota</taxon>
        <taxon>Sar</taxon>
        <taxon>Stramenopiles</taxon>
        <taxon>Oomycota</taxon>
        <taxon>Peronosporomycetes</taxon>
        <taxon>Peronosporales</taxon>
        <taxon>Peronosporaceae</taxon>
        <taxon>Hyaloperonospora</taxon>
    </lineage>
</organism>
<dbReference type="EMBL" id="JH597984">
    <property type="status" value="NOT_ANNOTATED_CDS"/>
    <property type="molecule type" value="Genomic_DNA"/>
</dbReference>
<sequence length="252" mass="28762">MDWGGGLERREKTYNKQWLSRWQGGEEPFGRPLKELTAKYGGTSAGVGHHDGQQAALMVKVEEQEVQRFNLPDPARLNFVPEDVPDRGEQLRLIDAALKRETSSGPSLKFMQSLSLALRQEQQQLYAEYAVEREALRAAADAHSQQQAEHHAAYARAHGQLQTEAEQPRQQCEALGVHAELRAQEDANMQARLRSEREGLSRRQEEQLQAARDKGQIISRHIHEVLEDREDQKPQDQHSVRKLEESKKHNAN</sequence>
<dbReference type="EnsemblProtists" id="HpaT810588">
    <property type="protein sequence ID" value="HpaP810588"/>
    <property type="gene ID" value="HpaG810588"/>
</dbReference>
<dbReference type="HOGENOM" id="CLU_1104518_0_0_1"/>
<dbReference type="InParanoid" id="M4BVP4"/>
<accession>M4BVP4</accession>
<feature type="compositionally biased region" description="Polar residues" evidence="1">
    <location>
        <begin position="160"/>
        <end position="170"/>
    </location>
</feature>
<reference evidence="2" key="2">
    <citation type="submission" date="2015-06" db="UniProtKB">
        <authorList>
            <consortium name="EnsemblProtists"/>
        </authorList>
    </citation>
    <scope>IDENTIFICATION</scope>
    <source>
        <strain evidence="2">Emoy2</strain>
    </source>
</reference>
<evidence type="ECO:0000313" key="3">
    <source>
        <dbReference type="Proteomes" id="UP000011713"/>
    </source>
</evidence>
<dbReference type="Proteomes" id="UP000011713">
    <property type="component" value="Unassembled WGS sequence"/>
</dbReference>
<protein>
    <submittedName>
        <fullName evidence="2">Uncharacterized protein</fullName>
    </submittedName>
</protein>
<evidence type="ECO:0000313" key="2">
    <source>
        <dbReference type="EnsemblProtists" id="HpaP810588"/>
    </source>
</evidence>
<evidence type="ECO:0000256" key="1">
    <source>
        <dbReference type="SAM" id="MobiDB-lite"/>
    </source>
</evidence>
<dbReference type="AlphaFoldDB" id="M4BVP4"/>
<feature type="region of interest" description="Disordered" evidence="1">
    <location>
        <begin position="140"/>
        <end position="171"/>
    </location>
</feature>
<dbReference type="VEuPathDB" id="FungiDB:HpaG810588"/>
<reference evidence="3" key="1">
    <citation type="journal article" date="2010" name="Science">
        <title>Signatures of adaptation to obligate biotrophy in the Hyaloperonospora arabidopsidis genome.</title>
        <authorList>
            <person name="Baxter L."/>
            <person name="Tripathy S."/>
            <person name="Ishaque N."/>
            <person name="Boot N."/>
            <person name="Cabral A."/>
            <person name="Kemen E."/>
            <person name="Thines M."/>
            <person name="Ah-Fong A."/>
            <person name="Anderson R."/>
            <person name="Badejoko W."/>
            <person name="Bittner-Eddy P."/>
            <person name="Boore J.L."/>
            <person name="Chibucos M.C."/>
            <person name="Coates M."/>
            <person name="Dehal P."/>
            <person name="Delehaunty K."/>
            <person name="Dong S."/>
            <person name="Downton P."/>
            <person name="Dumas B."/>
            <person name="Fabro G."/>
            <person name="Fronick C."/>
            <person name="Fuerstenberg S.I."/>
            <person name="Fulton L."/>
            <person name="Gaulin E."/>
            <person name="Govers F."/>
            <person name="Hughes L."/>
            <person name="Humphray S."/>
            <person name="Jiang R.H."/>
            <person name="Judelson H."/>
            <person name="Kamoun S."/>
            <person name="Kyung K."/>
            <person name="Meijer H."/>
            <person name="Minx P."/>
            <person name="Morris P."/>
            <person name="Nelson J."/>
            <person name="Phuntumart V."/>
            <person name="Qutob D."/>
            <person name="Rehmany A."/>
            <person name="Rougon-Cardoso A."/>
            <person name="Ryden P."/>
            <person name="Torto-Alalibo T."/>
            <person name="Studholme D."/>
            <person name="Wang Y."/>
            <person name="Win J."/>
            <person name="Wood J."/>
            <person name="Clifton S.W."/>
            <person name="Rogers J."/>
            <person name="Van den Ackerveken G."/>
            <person name="Jones J.D."/>
            <person name="McDowell J.M."/>
            <person name="Beynon J."/>
            <person name="Tyler B.M."/>
        </authorList>
    </citation>
    <scope>NUCLEOTIDE SEQUENCE [LARGE SCALE GENOMIC DNA]</scope>
    <source>
        <strain evidence="3">Emoy2</strain>
    </source>
</reference>
<proteinExistence type="predicted"/>
<feature type="region of interest" description="Disordered" evidence="1">
    <location>
        <begin position="194"/>
        <end position="252"/>
    </location>
</feature>
<keyword evidence="3" id="KW-1185">Reference proteome</keyword>